<dbReference type="GO" id="GO:0006047">
    <property type="term" value="P:UDP-N-acetylglucosamine metabolic process"/>
    <property type="evidence" value="ECO:0007669"/>
    <property type="project" value="TreeGrafter"/>
</dbReference>
<evidence type="ECO:0000259" key="9">
    <source>
        <dbReference type="PROSITE" id="PS51464"/>
    </source>
</evidence>
<dbReference type="Gene3D" id="3.60.20.10">
    <property type="entry name" value="Glutamine Phosphoribosylpyrophosphate, subunit 1, domain 1"/>
    <property type="match status" value="1"/>
</dbReference>
<dbReference type="InterPro" id="IPR005855">
    <property type="entry name" value="GFAT"/>
</dbReference>
<dbReference type="AlphaFoldDB" id="A0A0G0VV17"/>
<dbReference type="NCBIfam" id="TIGR01135">
    <property type="entry name" value="glmS"/>
    <property type="match status" value="1"/>
</dbReference>
<keyword evidence="7" id="KW-0315">Glutamine amidotransferase</keyword>
<dbReference type="GO" id="GO:0006002">
    <property type="term" value="P:fructose 6-phosphate metabolic process"/>
    <property type="evidence" value="ECO:0007669"/>
    <property type="project" value="TreeGrafter"/>
</dbReference>
<gene>
    <name evidence="10" type="ORF">UU57_C0018G0006</name>
</gene>
<dbReference type="Gene3D" id="3.40.50.10490">
    <property type="entry name" value="Glucose-6-phosphate isomerase like protein, domain 1"/>
    <property type="match status" value="2"/>
</dbReference>
<protein>
    <recommendedName>
        <fullName evidence="3">Glutamine--fructose-6-phosphate aminotransferase [isomerizing]</fullName>
        <ecNumber evidence="2">2.6.1.16</ecNumber>
    </recommendedName>
</protein>
<dbReference type="InterPro" id="IPR035490">
    <property type="entry name" value="GlmS/FrlB_SIS"/>
</dbReference>
<dbReference type="PANTHER" id="PTHR10937:SF0">
    <property type="entry name" value="GLUTAMINE--FRUCTOSE-6-PHOSPHATE TRANSAMINASE (ISOMERIZING)"/>
    <property type="match status" value="1"/>
</dbReference>
<dbReference type="InterPro" id="IPR035466">
    <property type="entry name" value="GlmS/AgaS_SIS"/>
</dbReference>
<dbReference type="NCBIfam" id="NF001484">
    <property type="entry name" value="PRK00331.1"/>
    <property type="match status" value="1"/>
</dbReference>
<dbReference type="InterPro" id="IPR001347">
    <property type="entry name" value="SIS_dom"/>
</dbReference>
<organism evidence="10 11">
    <name type="scientific">Candidatus Woesebacteria bacterium GW2011_GWE1_41_24</name>
    <dbReference type="NCBI Taxonomy" id="1618597"/>
    <lineage>
        <taxon>Bacteria</taxon>
        <taxon>Candidatus Woeseibacteriota</taxon>
    </lineage>
</organism>
<evidence type="ECO:0000256" key="2">
    <source>
        <dbReference type="ARBA" id="ARBA00012916"/>
    </source>
</evidence>
<evidence type="ECO:0000313" key="11">
    <source>
        <dbReference type="Proteomes" id="UP000034286"/>
    </source>
</evidence>
<dbReference type="PATRIC" id="fig|1618597.3.peg.370"/>
<dbReference type="Pfam" id="PF01380">
    <property type="entry name" value="SIS"/>
    <property type="match status" value="2"/>
</dbReference>
<evidence type="ECO:0000256" key="5">
    <source>
        <dbReference type="ARBA" id="ARBA00022679"/>
    </source>
</evidence>
<dbReference type="InterPro" id="IPR047084">
    <property type="entry name" value="GFAT_N"/>
</dbReference>
<feature type="domain" description="Glutamine amidotransferase type-2" evidence="8">
    <location>
        <begin position="2"/>
        <end position="218"/>
    </location>
</feature>
<proteinExistence type="predicted"/>
<feature type="domain" description="SIS" evidence="9">
    <location>
        <begin position="445"/>
        <end position="581"/>
    </location>
</feature>
<dbReference type="CDD" id="cd00714">
    <property type="entry name" value="GFAT"/>
    <property type="match status" value="1"/>
</dbReference>
<dbReference type="GO" id="GO:0097367">
    <property type="term" value="F:carbohydrate derivative binding"/>
    <property type="evidence" value="ECO:0007669"/>
    <property type="project" value="InterPro"/>
</dbReference>
<dbReference type="PROSITE" id="PS51278">
    <property type="entry name" value="GATASE_TYPE_2"/>
    <property type="match status" value="1"/>
</dbReference>
<keyword evidence="4 10" id="KW-0032">Aminotransferase</keyword>
<evidence type="ECO:0000256" key="7">
    <source>
        <dbReference type="ARBA" id="ARBA00022962"/>
    </source>
</evidence>
<sequence>MCGIFGYVGKRKDGQKIVFDGLKSLEYRGYDSWGVGVVPSDVSGRIAVKKRTGKIGNSNVDDLPGGSLSFGHTRWATHGGVTQANAHPHLDCSGKIAIIHNGIFENYEEVKNKLLSGGHKFISETDTETLTHLIEDNAKKATFSEAVRAAFNKMDGLNAVIAVSTKEKSLVAARNGSPLVIGFGKNENFLASDAAALLPYTRNVYFLEDNEMAILTPDGVNVLDVKSGKKITPDIKKLDWKIENGEKGKYESYMLKEIFEQPQIISDIATSGAAQAEEIAEIVRKARGTYLVGCGTASYACLAGSYLFSKLAKRHVNPAIGSEFGYSLDFLNKDSLVIAISQSGETMDILESVKKAKDRGAKILSLVNVQGSSLYRLSDYKMMIGAGQERAVASTKAFTGMIGHLILLANSLNGGVRGGQKSLIAGAASINEVLSTKSLKNIDKLASQIVNNKHIYVIGRGLSYPASLETALKIKEISYIHAEGLAAGELKHGPLALIEKGTPCISFLPNDETYGANLAGAMEMKARGGYIIGISYKPHEIFDYYINVPDAGEASIIPEVVVAQVLAYYLTLKKGLDPDKPRNLAKSVTVK</sequence>
<dbReference type="SUPFAM" id="SSF56235">
    <property type="entry name" value="N-terminal nucleophile aminohydrolases (Ntn hydrolases)"/>
    <property type="match status" value="1"/>
</dbReference>
<keyword evidence="6" id="KW-0677">Repeat</keyword>
<keyword evidence="5 10" id="KW-0808">Transferase</keyword>
<evidence type="ECO:0000256" key="4">
    <source>
        <dbReference type="ARBA" id="ARBA00022576"/>
    </source>
</evidence>
<dbReference type="InterPro" id="IPR017932">
    <property type="entry name" value="GATase_2_dom"/>
</dbReference>
<feature type="domain" description="SIS" evidence="9">
    <location>
        <begin position="279"/>
        <end position="425"/>
    </location>
</feature>
<evidence type="ECO:0000256" key="1">
    <source>
        <dbReference type="ARBA" id="ARBA00001031"/>
    </source>
</evidence>
<evidence type="ECO:0000259" key="8">
    <source>
        <dbReference type="PROSITE" id="PS51278"/>
    </source>
</evidence>
<dbReference type="CDD" id="cd05008">
    <property type="entry name" value="SIS_GlmS_GlmD_1"/>
    <property type="match status" value="1"/>
</dbReference>
<dbReference type="GO" id="GO:0006487">
    <property type="term" value="P:protein N-linked glycosylation"/>
    <property type="evidence" value="ECO:0007669"/>
    <property type="project" value="TreeGrafter"/>
</dbReference>
<dbReference type="CDD" id="cd05009">
    <property type="entry name" value="SIS_GlmS_GlmD_2"/>
    <property type="match status" value="1"/>
</dbReference>
<dbReference type="InterPro" id="IPR046348">
    <property type="entry name" value="SIS_dom_sf"/>
</dbReference>
<dbReference type="Proteomes" id="UP000034286">
    <property type="component" value="Unassembled WGS sequence"/>
</dbReference>
<dbReference type="Pfam" id="PF13522">
    <property type="entry name" value="GATase_6"/>
    <property type="match status" value="1"/>
</dbReference>
<evidence type="ECO:0000313" key="10">
    <source>
        <dbReference type="EMBL" id="KKS04674.1"/>
    </source>
</evidence>
<comment type="catalytic activity">
    <reaction evidence="1">
        <text>D-fructose 6-phosphate + L-glutamine = D-glucosamine 6-phosphate + L-glutamate</text>
        <dbReference type="Rhea" id="RHEA:13237"/>
        <dbReference type="ChEBI" id="CHEBI:29985"/>
        <dbReference type="ChEBI" id="CHEBI:58359"/>
        <dbReference type="ChEBI" id="CHEBI:58725"/>
        <dbReference type="ChEBI" id="CHEBI:61527"/>
        <dbReference type="EC" id="2.6.1.16"/>
    </reaction>
</comment>
<dbReference type="EC" id="2.6.1.16" evidence="2"/>
<dbReference type="FunFam" id="3.60.20.10:FF:000006">
    <property type="entry name" value="Glutamine--fructose-6-phosphate aminotransferase [isomerizing]"/>
    <property type="match status" value="1"/>
</dbReference>
<dbReference type="PROSITE" id="PS51464">
    <property type="entry name" value="SIS"/>
    <property type="match status" value="2"/>
</dbReference>
<comment type="caution">
    <text evidence="10">The sequence shown here is derived from an EMBL/GenBank/DDBJ whole genome shotgun (WGS) entry which is preliminary data.</text>
</comment>
<dbReference type="SUPFAM" id="SSF53697">
    <property type="entry name" value="SIS domain"/>
    <property type="match status" value="1"/>
</dbReference>
<evidence type="ECO:0000256" key="3">
    <source>
        <dbReference type="ARBA" id="ARBA00016090"/>
    </source>
</evidence>
<dbReference type="InterPro" id="IPR029055">
    <property type="entry name" value="Ntn_hydrolases_N"/>
</dbReference>
<accession>A0A0G0VV17</accession>
<reference evidence="10 11" key="1">
    <citation type="journal article" date="2015" name="Nature">
        <title>rRNA introns, odd ribosomes, and small enigmatic genomes across a large radiation of phyla.</title>
        <authorList>
            <person name="Brown C.T."/>
            <person name="Hug L.A."/>
            <person name="Thomas B.C."/>
            <person name="Sharon I."/>
            <person name="Castelle C.J."/>
            <person name="Singh A."/>
            <person name="Wilkins M.J."/>
            <person name="Williams K.H."/>
            <person name="Banfield J.F."/>
        </authorList>
    </citation>
    <scope>NUCLEOTIDE SEQUENCE [LARGE SCALE GENOMIC DNA]</scope>
</reference>
<dbReference type="EMBL" id="LCBD01000018">
    <property type="protein sequence ID" value="KKS04674.1"/>
    <property type="molecule type" value="Genomic_DNA"/>
</dbReference>
<dbReference type="PANTHER" id="PTHR10937">
    <property type="entry name" value="GLUCOSAMINE--FRUCTOSE-6-PHOSPHATE AMINOTRANSFERASE, ISOMERIZING"/>
    <property type="match status" value="1"/>
</dbReference>
<dbReference type="GO" id="GO:0004360">
    <property type="term" value="F:glutamine-fructose-6-phosphate transaminase (isomerizing) activity"/>
    <property type="evidence" value="ECO:0007669"/>
    <property type="project" value="UniProtKB-EC"/>
</dbReference>
<name>A0A0G0VV17_9BACT</name>
<evidence type="ECO:0000256" key="6">
    <source>
        <dbReference type="ARBA" id="ARBA00022737"/>
    </source>
</evidence>